<dbReference type="Proteomes" id="UP001346559">
    <property type="component" value="Segment"/>
</dbReference>
<organism evidence="1 2">
    <name type="scientific">phage Lak_Megaphage_RVC_AP1_GC26</name>
    <dbReference type="NCBI Taxonomy" id="3109224"/>
    <lineage>
        <taxon>Viruses</taxon>
        <taxon>Duplodnaviria</taxon>
        <taxon>Heunggongvirae</taxon>
        <taxon>Uroviricota</taxon>
        <taxon>Caudoviricetes</taxon>
        <taxon>Caudoviricetes code 15 clade</taxon>
    </lineage>
</organism>
<name>A0ABZ0Z519_9CAUD</name>
<evidence type="ECO:0000313" key="2">
    <source>
        <dbReference type="Proteomes" id="UP001346559"/>
    </source>
</evidence>
<evidence type="ECO:0000313" key="1">
    <source>
        <dbReference type="EMBL" id="WQJ54305.1"/>
    </source>
</evidence>
<reference evidence="1 2" key="1">
    <citation type="submission" date="2023-11" db="EMBL/GenBank/DDBJ databases">
        <authorList>
            <person name="Cook R."/>
            <person name="Crisci M."/>
            <person name="Pye H."/>
            <person name="Adriaenssens E."/>
            <person name="Santini J."/>
        </authorList>
    </citation>
    <scope>NUCLEOTIDE SEQUENCE [LARGE SCALE GENOMIC DNA]</scope>
    <source>
        <strain evidence="1">Lak_Megaphage_RVC_AP1_GC26</strain>
    </source>
</reference>
<keyword evidence="2" id="KW-1185">Reference proteome</keyword>
<accession>A0ABZ0Z519</accession>
<sequence length="85" mass="10046">MRIVTVKNDKGIYIPPFMSDFTKEESDLISKLWNISTKHGYIADSLGCTQCLALMYDELPCYFKILFKNVERTEVSYEDYKRGFW</sequence>
<protein>
    <submittedName>
        <fullName evidence="1">Uncharacterized protein</fullName>
    </submittedName>
</protein>
<proteinExistence type="predicted"/>
<dbReference type="EMBL" id="OR769218">
    <property type="protein sequence ID" value="WQJ54305.1"/>
    <property type="molecule type" value="Genomic_DNA"/>
</dbReference>